<evidence type="ECO:0000256" key="6">
    <source>
        <dbReference type="ARBA" id="ARBA00022605"/>
    </source>
</evidence>
<keyword evidence="9 10" id="KW-0100">Branched-chain amino acid biosynthesis</keyword>
<feature type="binding site" evidence="10">
    <location>
        <position position="322"/>
    </location>
    <ligand>
        <name>Mg(2+)</name>
        <dbReference type="ChEBI" id="CHEBI:18420"/>
    </ligand>
</feature>
<comment type="cofactor">
    <cofactor evidence="10">
        <name>Mg(2+)</name>
        <dbReference type="ChEBI" id="CHEBI:18420"/>
    </cofactor>
</comment>
<evidence type="ECO:0000256" key="9">
    <source>
        <dbReference type="ARBA" id="ARBA00023304"/>
    </source>
</evidence>
<comment type="pathway">
    <text evidence="2 10">Amino-acid biosynthesis; L-leucine biosynthesis; L-leucine from 3-methyl-2-oxobutanoate: step 1/4.</text>
</comment>
<feature type="region of interest" description="Regulatory domain" evidence="10">
    <location>
        <begin position="479"/>
        <end position="609"/>
    </location>
</feature>
<feature type="binding site" evidence="10">
    <location>
        <position position="82"/>
    </location>
    <ligand>
        <name>Mg(2+)</name>
        <dbReference type="ChEBI" id="CHEBI:18420"/>
    </ligand>
</feature>
<dbReference type="InterPro" id="IPR054692">
    <property type="entry name" value="LeuA-like_post-cat"/>
</dbReference>
<comment type="subunit">
    <text evidence="10">Homodimer.</text>
</comment>
<dbReference type="Pfam" id="PF00682">
    <property type="entry name" value="HMGL-like"/>
    <property type="match status" value="1"/>
</dbReference>
<dbReference type="PROSITE" id="PS00815">
    <property type="entry name" value="AIPM_HOMOCIT_SYNTH_1"/>
    <property type="match status" value="1"/>
</dbReference>
<evidence type="ECO:0000259" key="11">
    <source>
        <dbReference type="PROSITE" id="PS50991"/>
    </source>
</evidence>
<keyword evidence="7 10" id="KW-0808">Transferase</keyword>
<dbReference type="InterPro" id="IPR013709">
    <property type="entry name" value="2-isopropylmalate_synth_dimer"/>
</dbReference>
<evidence type="ECO:0000256" key="3">
    <source>
        <dbReference type="ARBA" id="ARBA00009767"/>
    </source>
</evidence>
<keyword evidence="6 10" id="KW-0028">Amino-acid biosynthesis</keyword>
<dbReference type="Gene3D" id="3.20.20.70">
    <property type="entry name" value="Aldolase class I"/>
    <property type="match status" value="1"/>
</dbReference>
<dbReference type="NCBIfam" id="NF002991">
    <property type="entry name" value="PRK03739.1"/>
    <property type="match status" value="1"/>
</dbReference>
<keyword evidence="13" id="KW-1185">Reference proteome</keyword>
<comment type="caution">
    <text evidence="12">The sequence shown here is derived from an EMBL/GenBank/DDBJ whole genome shotgun (WGS) entry which is preliminary data.</text>
</comment>
<comment type="function">
    <text evidence="10">Catalyzes the condensation of the acetyl group of acetyl-CoA with 3-methyl-2-oxobutanoate (2-ketoisovalerate) to form 3-carboxy-3-hydroxy-4-methylpentanoate (2-isopropylmalate).</text>
</comment>
<dbReference type="PANTHER" id="PTHR46911:SF1">
    <property type="entry name" value="2-ISOPROPYLMALATE SYNTHASE"/>
    <property type="match status" value="1"/>
</dbReference>
<evidence type="ECO:0000256" key="4">
    <source>
        <dbReference type="ARBA" id="ARBA00012973"/>
    </source>
</evidence>
<evidence type="ECO:0000256" key="7">
    <source>
        <dbReference type="ARBA" id="ARBA00022679"/>
    </source>
</evidence>
<comment type="subcellular location">
    <subcellularLocation>
        <location evidence="10">Cytoplasm</location>
    </subcellularLocation>
</comment>
<dbReference type="Pfam" id="PF08502">
    <property type="entry name" value="LeuA_dimer"/>
    <property type="match status" value="1"/>
</dbReference>
<keyword evidence="10" id="KW-0963">Cytoplasm</keyword>
<dbReference type="InterPro" id="IPR013785">
    <property type="entry name" value="Aldolase_TIM"/>
</dbReference>
<dbReference type="PROSITE" id="PS00816">
    <property type="entry name" value="AIPM_HOMOCIT_SYNTH_2"/>
    <property type="match status" value="1"/>
</dbReference>
<dbReference type="Proteomes" id="UP001501353">
    <property type="component" value="Unassembled WGS sequence"/>
</dbReference>
<dbReference type="InterPro" id="IPR005668">
    <property type="entry name" value="IPM_Synthase"/>
</dbReference>
<dbReference type="InterPro" id="IPR039371">
    <property type="entry name" value="LeuA_N_DRE-TIM"/>
</dbReference>
<name>A0ABP7T249_9BURK</name>
<dbReference type="EMBL" id="BAAAZE010000007">
    <property type="protein sequence ID" value="GAA4019885.1"/>
    <property type="molecule type" value="Genomic_DNA"/>
</dbReference>
<feature type="binding site" evidence="10">
    <location>
        <position position="288"/>
    </location>
    <ligand>
        <name>Mg(2+)</name>
        <dbReference type="ChEBI" id="CHEBI:18420"/>
    </ligand>
</feature>
<dbReference type="HAMAP" id="MF_00572">
    <property type="entry name" value="LeuA_type2"/>
    <property type="match status" value="1"/>
</dbReference>
<proteinExistence type="inferred from homology"/>
<dbReference type="NCBIfam" id="TIGR00970">
    <property type="entry name" value="leuA_yeast"/>
    <property type="match status" value="1"/>
</dbReference>
<comment type="catalytic activity">
    <reaction evidence="1 10">
        <text>3-methyl-2-oxobutanoate + acetyl-CoA + H2O = (2S)-2-isopropylmalate + CoA + H(+)</text>
        <dbReference type="Rhea" id="RHEA:21524"/>
        <dbReference type="ChEBI" id="CHEBI:1178"/>
        <dbReference type="ChEBI" id="CHEBI:11851"/>
        <dbReference type="ChEBI" id="CHEBI:15377"/>
        <dbReference type="ChEBI" id="CHEBI:15378"/>
        <dbReference type="ChEBI" id="CHEBI:57287"/>
        <dbReference type="ChEBI" id="CHEBI:57288"/>
        <dbReference type="EC" id="2.3.3.13"/>
    </reaction>
</comment>
<evidence type="ECO:0000256" key="5">
    <source>
        <dbReference type="ARBA" id="ARBA00022430"/>
    </source>
</evidence>
<evidence type="ECO:0000256" key="8">
    <source>
        <dbReference type="ARBA" id="ARBA00022723"/>
    </source>
</evidence>
<dbReference type="SUPFAM" id="SSF110921">
    <property type="entry name" value="2-isopropylmalate synthase LeuA, allosteric (dimerisation) domain"/>
    <property type="match status" value="1"/>
</dbReference>
<keyword evidence="8 10" id="KW-0479">Metal-binding</keyword>
<dbReference type="InterPro" id="IPR000891">
    <property type="entry name" value="PYR_CT"/>
</dbReference>
<sequence length="609" mass="67186">MCAKHITTKQRLPGLDFVAARQPSCIESHQPFLSSHLMEYRIMLKNPASRYRPFAPVALTDRTWPSKTITTPPIWMSTDLRDGNQALFEPMNVERKLRMFQTLVEIGFKEIEVAFPAASETDFGFVRTLIEQDLIPHDVTIEVLTPARDELIERSMEALRGARRAIVHLYNATSPNFRQIVFGLDRAGVKDIAIKGARTIKRLAALQPDTDWVFQYSPETFTGTELDFAKEVCDAVTEVWDATPERKVIINLPATVELASPNIYADQVEWMSRNLARRDAIILSLHPHNDRGTAVAAAELGVMAGADRVEGCLFGNGERTGNVDLVTLALNLYSQGVHPGLDFSNINEVARTVEHCTQLPIHPRHPYVGDLVFTAFSGSHQDAIKKGMAVQAADTLWEVPYLPLDPADLGRTYDSIIRVNSQSGKGGIAFLLETEYGMVMPRRLQVEFSTAVQSLTDATGGEVVAADIWSLFSTEYFATKEPVTYIGHRLFEHGQLQGMHLSVSLFGRQVTLSGEGNGPIDALLHALRVQAKLHSYEERAMGQGADATAVTFAEVVTDNVPGTVFGVGMHANIVTASVLAVISGLNRIYAKLPADDKAAFFRQEEQVSV</sequence>
<dbReference type="SUPFAM" id="SSF89000">
    <property type="entry name" value="post-HMGL domain-like"/>
    <property type="match status" value="1"/>
</dbReference>
<reference evidence="13" key="1">
    <citation type="journal article" date="2019" name="Int. J. Syst. Evol. Microbiol.">
        <title>The Global Catalogue of Microorganisms (GCM) 10K type strain sequencing project: providing services to taxonomists for standard genome sequencing and annotation.</title>
        <authorList>
            <consortium name="The Broad Institute Genomics Platform"/>
            <consortium name="The Broad Institute Genome Sequencing Center for Infectious Disease"/>
            <person name="Wu L."/>
            <person name="Ma J."/>
        </authorList>
    </citation>
    <scope>NUCLEOTIDE SEQUENCE [LARGE SCALE GENOMIC DNA]</scope>
    <source>
        <strain evidence="13">JCM 16673</strain>
    </source>
</reference>
<dbReference type="PANTHER" id="PTHR46911">
    <property type="match status" value="1"/>
</dbReference>
<feature type="binding site" evidence="10">
    <location>
        <position position="286"/>
    </location>
    <ligand>
        <name>Mg(2+)</name>
        <dbReference type="ChEBI" id="CHEBI:18420"/>
    </ligand>
</feature>
<keyword evidence="5 10" id="KW-0432">Leucine biosynthesis</keyword>
<dbReference type="SUPFAM" id="SSF51569">
    <property type="entry name" value="Aldolase"/>
    <property type="match status" value="1"/>
</dbReference>
<dbReference type="InterPro" id="IPR036230">
    <property type="entry name" value="LeuA_allosteric_dom_sf"/>
</dbReference>
<evidence type="ECO:0000313" key="12">
    <source>
        <dbReference type="EMBL" id="GAA4019885.1"/>
    </source>
</evidence>
<evidence type="ECO:0000313" key="13">
    <source>
        <dbReference type="Proteomes" id="UP001501353"/>
    </source>
</evidence>
<organism evidence="12 13">
    <name type="scientific">Actimicrobium antarcticum</name>
    <dbReference type="NCBI Taxonomy" id="1051899"/>
    <lineage>
        <taxon>Bacteria</taxon>
        <taxon>Pseudomonadati</taxon>
        <taxon>Pseudomonadota</taxon>
        <taxon>Betaproteobacteria</taxon>
        <taxon>Burkholderiales</taxon>
        <taxon>Oxalobacteraceae</taxon>
        <taxon>Actimicrobium</taxon>
    </lineage>
</organism>
<dbReference type="Pfam" id="PF22615">
    <property type="entry name" value="IPMS_D2"/>
    <property type="match status" value="1"/>
</dbReference>
<comment type="similarity">
    <text evidence="3 10">Belongs to the alpha-IPM synthase/homocitrate synthase family. LeuA type 2 subfamily.</text>
</comment>
<feature type="domain" description="Pyruvate carboxyltransferase" evidence="11">
    <location>
        <begin position="73"/>
        <end position="347"/>
    </location>
</feature>
<protein>
    <recommendedName>
        <fullName evidence="4 10">2-isopropylmalate synthase</fullName>
        <ecNumber evidence="4 10">2.3.3.13</ecNumber>
    </recommendedName>
    <alternativeName>
        <fullName evidence="10">Alpha-IPM synthase</fullName>
    </alternativeName>
    <alternativeName>
        <fullName evidence="10">Alpha-isopropylmalate synthase</fullName>
    </alternativeName>
</protein>
<evidence type="ECO:0000256" key="2">
    <source>
        <dbReference type="ARBA" id="ARBA00004689"/>
    </source>
</evidence>
<dbReference type="EC" id="2.3.3.13" evidence="4 10"/>
<keyword evidence="10" id="KW-0460">Magnesium</keyword>
<dbReference type="Gene3D" id="3.30.160.270">
    <property type="match status" value="1"/>
</dbReference>
<dbReference type="InterPro" id="IPR002034">
    <property type="entry name" value="AIPM/Hcit_synth_CS"/>
</dbReference>
<accession>A0ABP7T249</accession>
<gene>
    <name evidence="10 12" type="primary">leuA</name>
    <name evidence="12" type="ORF">GCM10022212_15340</name>
</gene>
<dbReference type="PROSITE" id="PS50991">
    <property type="entry name" value="PYR_CT"/>
    <property type="match status" value="1"/>
</dbReference>
<dbReference type="CDD" id="cd07942">
    <property type="entry name" value="DRE_TIM_LeuA"/>
    <property type="match status" value="1"/>
</dbReference>
<dbReference type="SMART" id="SM00917">
    <property type="entry name" value="LeuA_dimer"/>
    <property type="match status" value="1"/>
</dbReference>
<evidence type="ECO:0000256" key="10">
    <source>
        <dbReference type="HAMAP-Rule" id="MF_00572"/>
    </source>
</evidence>
<evidence type="ECO:0000256" key="1">
    <source>
        <dbReference type="ARBA" id="ARBA00000064"/>
    </source>
</evidence>